<reference evidence="3" key="2">
    <citation type="submission" date="2025-08" db="UniProtKB">
        <authorList>
            <consortium name="RefSeq"/>
        </authorList>
    </citation>
    <scope>IDENTIFICATION</scope>
    <source>
        <tissue evidence="3">Young leaves</tissue>
    </source>
</reference>
<evidence type="ECO:0000313" key="2">
    <source>
        <dbReference type="Proteomes" id="UP000228380"/>
    </source>
</evidence>
<dbReference type="GeneID" id="103716555"/>
<dbReference type="PANTHER" id="PTHR48237:SF1">
    <property type="entry name" value="SPC97_SPC98 FAMILY OF SPINDLE POLE BODY (SBP) COMPONENT"/>
    <property type="match status" value="1"/>
</dbReference>
<evidence type="ECO:0000313" key="3">
    <source>
        <dbReference type="RefSeq" id="XP_008802819.1"/>
    </source>
</evidence>
<protein>
    <submittedName>
        <fullName evidence="3">Uncharacterized protein LOC103716555</fullName>
    </submittedName>
</protein>
<dbReference type="AlphaFoldDB" id="A0A8B7CND8"/>
<keyword evidence="2" id="KW-1185">Reference proteome</keyword>
<feature type="region of interest" description="Disordered" evidence="1">
    <location>
        <begin position="1"/>
        <end position="21"/>
    </location>
</feature>
<organism evidence="2 3">
    <name type="scientific">Phoenix dactylifera</name>
    <name type="common">Date palm</name>
    <dbReference type="NCBI Taxonomy" id="42345"/>
    <lineage>
        <taxon>Eukaryota</taxon>
        <taxon>Viridiplantae</taxon>
        <taxon>Streptophyta</taxon>
        <taxon>Embryophyta</taxon>
        <taxon>Tracheophyta</taxon>
        <taxon>Spermatophyta</taxon>
        <taxon>Magnoliopsida</taxon>
        <taxon>Liliopsida</taxon>
        <taxon>Arecaceae</taxon>
        <taxon>Coryphoideae</taxon>
        <taxon>Phoeniceae</taxon>
        <taxon>Phoenix</taxon>
    </lineage>
</organism>
<name>A0A8B7CND8_PHODC</name>
<reference evidence="2" key="1">
    <citation type="journal article" date="2019" name="Nat. Commun.">
        <title>Genome-wide association mapping of date palm fruit traits.</title>
        <authorList>
            <person name="Hazzouri K.M."/>
            <person name="Gros-Balthazard M."/>
            <person name="Flowers J.M."/>
            <person name="Copetti D."/>
            <person name="Lemansour A."/>
            <person name="Lebrun M."/>
            <person name="Masmoudi K."/>
            <person name="Ferrand S."/>
            <person name="Dhar M.I."/>
            <person name="Fresquez Z.A."/>
            <person name="Rosas U."/>
            <person name="Zhang J."/>
            <person name="Talag J."/>
            <person name="Lee S."/>
            <person name="Kudrna D."/>
            <person name="Powell R.F."/>
            <person name="Leitch I.J."/>
            <person name="Krueger R.R."/>
            <person name="Wing R.A."/>
            <person name="Amiri K.M.A."/>
            <person name="Purugganan M.D."/>
        </authorList>
    </citation>
    <scope>NUCLEOTIDE SEQUENCE [LARGE SCALE GENOMIC DNA]</scope>
    <source>
        <strain evidence="2">cv. Khalas</strain>
    </source>
</reference>
<proteinExistence type="predicted"/>
<dbReference type="RefSeq" id="XP_008802819.1">
    <property type="nucleotide sequence ID" value="XM_008804597.4"/>
</dbReference>
<dbReference type="OrthoDB" id="1417760at2759"/>
<dbReference type="KEGG" id="pda:103716555"/>
<evidence type="ECO:0000256" key="1">
    <source>
        <dbReference type="SAM" id="MobiDB-lite"/>
    </source>
</evidence>
<dbReference type="PANTHER" id="PTHR48237">
    <property type="entry name" value="GAMMA-TUBULIN COMPLEX COMPONENT"/>
    <property type="match status" value="1"/>
</dbReference>
<dbReference type="Proteomes" id="UP000228380">
    <property type="component" value="Chromosome 17"/>
</dbReference>
<accession>A0A8B7CND8</accession>
<gene>
    <name evidence="3" type="primary">LOC103716555</name>
</gene>
<sequence>MVSSKKNAAVPGSDGDGENGVANLSQDVEWLSSLSESELDFLIGLKELVIRRAKNAGCKDLAEKFDARMLRALGIVLMEHFKAHAENASITTNVLETSALLRDCNLATPNSERNPGSITFSEDVRTSSFVTPRRKRLWEGLCEERASSSKRRKTARKLM</sequence>